<name>A0ACB8ZRA6_CICIN</name>
<gene>
    <name evidence="1" type="ORF">L2E82_44442</name>
</gene>
<dbReference type="Proteomes" id="UP001055811">
    <property type="component" value="Linkage Group LG08"/>
</dbReference>
<proteinExistence type="predicted"/>
<evidence type="ECO:0000313" key="2">
    <source>
        <dbReference type="Proteomes" id="UP001055811"/>
    </source>
</evidence>
<comment type="caution">
    <text evidence="1">The sequence shown here is derived from an EMBL/GenBank/DDBJ whole genome shotgun (WGS) entry which is preliminary data.</text>
</comment>
<sequence length="134" mass="15546">MAPATRFSYQRLRNNGGGDENDYLEELKRTITHMKARIQWSSRLKRVHMRKRPKMKIPSLKKFMRRRARVVMLSMAKVVKRLKDSQSHFGDLFAGNYLFMQVNPSSLKSSSPYAIRGSIKGIEDDLSRSSPRVS</sequence>
<evidence type="ECO:0000313" key="1">
    <source>
        <dbReference type="EMBL" id="KAI3699851.1"/>
    </source>
</evidence>
<reference evidence="1 2" key="2">
    <citation type="journal article" date="2022" name="Mol. Ecol. Resour.">
        <title>The genomes of chicory, endive, great burdock and yacon provide insights into Asteraceae paleo-polyploidization history and plant inulin production.</title>
        <authorList>
            <person name="Fan W."/>
            <person name="Wang S."/>
            <person name="Wang H."/>
            <person name="Wang A."/>
            <person name="Jiang F."/>
            <person name="Liu H."/>
            <person name="Zhao H."/>
            <person name="Xu D."/>
            <person name="Zhang Y."/>
        </authorList>
    </citation>
    <scope>NUCLEOTIDE SEQUENCE [LARGE SCALE GENOMIC DNA]</scope>
    <source>
        <strain evidence="2">cv. Punajuju</strain>
        <tissue evidence="1">Leaves</tissue>
    </source>
</reference>
<keyword evidence="2" id="KW-1185">Reference proteome</keyword>
<organism evidence="1 2">
    <name type="scientific">Cichorium intybus</name>
    <name type="common">Chicory</name>
    <dbReference type="NCBI Taxonomy" id="13427"/>
    <lineage>
        <taxon>Eukaryota</taxon>
        <taxon>Viridiplantae</taxon>
        <taxon>Streptophyta</taxon>
        <taxon>Embryophyta</taxon>
        <taxon>Tracheophyta</taxon>
        <taxon>Spermatophyta</taxon>
        <taxon>Magnoliopsida</taxon>
        <taxon>eudicotyledons</taxon>
        <taxon>Gunneridae</taxon>
        <taxon>Pentapetalae</taxon>
        <taxon>asterids</taxon>
        <taxon>campanulids</taxon>
        <taxon>Asterales</taxon>
        <taxon>Asteraceae</taxon>
        <taxon>Cichorioideae</taxon>
        <taxon>Cichorieae</taxon>
        <taxon>Cichoriinae</taxon>
        <taxon>Cichorium</taxon>
    </lineage>
</organism>
<protein>
    <submittedName>
        <fullName evidence="1">Uncharacterized protein</fullName>
    </submittedName>
</protein>
<accession>A0ACB8ZRA6</accession>
<dbReference type="EMBL" id="CM042016">
    <property type="protein sequence ID" value="KAI3699851.1"/>
    <property type="molecule type" value="Genomic_DNA"/>
</dbReference>
<reference evidence="2" key="1">
    <citation type="journal article" date="2022" name="Mol. Ecol. Resour.">
        <title>The genomes of chicory, endive, great burdock and yacon provide insights into Asteraceae palaeo-polyploidization history and plant inulin production.</title>
        <authorList>
            <person name="Fan W."/>
            <person name="Wang S."/>
            <person name="Wang H."/>
            <person name="Wang A."/>
            <person name="Jiang F."/>
            <person name="Liu H."/>
            <person name="Zhao H."/>
            <person name="Xu D."/>
            <person name="Zhang Y."/>
        </authorList>
    </citation>
    <scope>NUCLEOTIDE SEQUENCE [LARGE SCALE GENOMIC DNA]</scope>
    <source>
        <strain evidence="2">cv. Punajuju</strain>
    </source>
</reference>